<evidence type="ECO:0000313" key="9">
    <source>
        <dbReference type="Proteomes" id="UP000321328"/>
    </source>
</evidence>
<dbReference type="InterPro" id="IPR016188">
    <property type="entry name" value="PurM-like_N"/>
</dbReference>
<feature type="domain" description="PurM-like N-terminal" evidence="6">
    <location>
        <begin position="3"/>
        <end position="94"/>
    </location>
</feature>
<dbReference type="InterPro" id="IPR004536">
    <property type="entry name" value="SPS/SelD"/>
</dbReference>
<keyword evidence="2" id="KW-0547">Nucleotide-binding</keyword>
<dbReference type="SUPFAM" id="SSF56042">
    <property type="entry name" value="PurM C-terminal domain-like"/>
    <property type="match status" value="1"/>
</dbReference>
<feature type="domain" description="PurM-like C-terminal" evidence="7">
    <location>
        <begin position="106"/>
        <end position="276"/>
    </location>
</feature>
<evidence type="ECO:0000313" key="8">
    <source>
        <dbReference type="EMBL" id="GEL18709.1"/>
    </source>
</evidence>
<name>A0A511D1N1_9PSEU</name>
<dbReference type="GO" id="GO:0016260">
    <property type="term" value="P:selenocysteine biosynthetic process"/>
    <property type="evidence" value="ECO:0007669"/>
    <property type="project" value="TreeGrafter"/>
</dbReference>
<dbReference type="InterPro" id="IPR010918">
    <property type="entry name" value="PurM-like_C_dom"/>
</dbReference>
<dbReference type="SUPFAM" id="SSF55326">
    <property type="entry name" value="PurM N-terminal domain-like"/>
    <property type="match status" value="1"/>
</dbReference>
<dbReference type="PANTHER" id="PTHR10256">
    <property type="entry name" value="SELENIDE, WATER DIKINASE"/>
    <property type="match status" value="1"/>
</dbReference>
<keyword evidence="5" id="KW-0711">Selenium</keyword>
<dbReference type="Pfam" id="PF02769">
    <property type="entry name" value="AIRS_C"/>
    <property type="match status" value="1"/>
</dbReference>
<dbReference type="PIRSF" id="PIRSF036407">
    <property type="entry name" value="Selenphspht_syn"/>
    <property type="match status" value="1"/>
</dbReference>
<dbReference type="Gene3D" id="3.90.650.10">
    <property type="entry name" value="PurM-like C-terminal domain"/>
    <property type="match status" value="1"/>
</dbReference>
<dbReference type="AlphaFoldDB" id="A0A511D1N1"/>
<evidence type="ECO:0000259" key="7">
    <source>
        <dbReference type="Pfam" id="PF02769"/>
    </source>
</evidence>
<comment type="caution">
    <text evidence="8">The sequence shown here is derived from an EMBL/GenBank/DDBJ whole genome shotgun (WGS) entry which is preliminary data.</text>
</comment>
<keyword evidence="9" id="KW-1185">Reference proteome</keyword>
<dbReference type="InterPro" id="IPR036676">
    <property type="entry name" value="PurM-like_C_sf"/>
</dbReference>
<evidence type="ECO:0000256" key="4">
    <source>
        <dbReference type="ARBA" id="ARBA00022840"/>
    </source>
</evidence>
<keyword evidence="3 8" id="KW-0418">Kinase</keyword>
<dbReference type="GO" id="GO:0005737">
    <property type="term" value="C:cytoplasm"/>
    <property type="evidence" value="ECO:0007669"/>
    <property type="project" value="TreeGrafter"/>
</dbReference>
<keyword evidence="1" id="KW-0808">Transferase</keyword>
<dbReference type="GO" id="GO:0005524">
    <property type="term" value="F:ATP binding"/>
    <property type="evidence" value="ECO:0007669"/>
    <property type="project" value="UniProtKB-KW"/>
</dbReference>
<dbReference type="GO" id="GO:0004756">
    <property type="term" value="F:selenide, water dikinase activity"/>
    <property type="evidence" value="ECO:0007669"/>
    <property type="project" value="TreeGrafter"/>
</dbReference>
<dbReference type="STRING" id="1123024.GCA_000423625_04112"/>
<evidence type="ECO:0000256" key="5">
    <source>
        <dbReference type="ARBA" id="ARBA00023266"/>
    </source>
</evidence>
<organism evidence="8 9">
    <name type="scientific">Pseudonocardia asaccharolytica DSM 44247 = NBRC 16224</name>
    <dbReference type="NCBI Taxonomy" id="1123024"/>
    <lineage>
        <taxon>Bacteria</taxon>
        <taxon>Bacillati</taxon>
        <taxon>Actinomycetota</taxon>
        <taxon>Actinomycetes</taxon>
        <taxon>Pseudonocardiales</taxon>
        <taxon>Pseudonocardiaceae</taxon>
        <taxon>Pseudonocardia</taxon>
    </lineage>
</organism>
<dbReference type="Proteomes" id="UP000321328">
    <property type="component" value="Unassembled WGS sequence"/>
</dbReference>
<evidence type="ECO:0000259" key="6">
    <source>
        <dbReference type="Pfam" id="PF00586"/>
    </source>
</evidence>
<reference evidence="8 9" key="1">
    <citation type="submission" date="2019-07" db="EMBL/GenBank/DDBJ databases">
        <title>Whole genome shotgun sequence of Pseudonocardia asaccharolytica NBRC 16224.</title>
        <authorList>
            <person name="Hosoyama A."/>
            <person name="Uohara A."/>
            <person name="Ohji S."/>
            <person name="Ichikawa N."/>
        </authorList>
    </citation>
    <scope>NUCLEOTIDE SEQUENCE [LARGE SCALE GENOMIC DNA]</scope>
    <source>
        <strain evidence="8 9">NBRC 16224</strain>
    </source>
</reference>
<evidence type="ECO:0000256" key="2">
    <source>
        <dbReference type="ARBA" id="ARBA00022741"/>
    </source>
</evidence>
<dbReference type="NCBIfam" id="TIGR00476">
    <property type="entry name" value="selD"/>
    <property type="match status" value="1"/>
</dbReference>
<protein>
    <submittedName>
        <fullName evidence="8">Selenide, water dikinase</fullName>
    </submittedName>
</protein>
<proteinExistence type="predicted"/>
<dbReference type="InterPro" id="IPR036921">
    <property type="entry name" value="PurM-like_N_sf"/>
</dbReference>
<gene>
    <name evidence="8" type="primary">selD</name>
    <name evidence="8" type="ORF">PA7_25460</name>
</gene>
<sequence>MATADFLTPVVDDARAWGRIAAMNAVSDVYAMGARPLFALNLVAWPSTELPTALLAEVLAGGSEVGAECGFAVVGGHSIDDPEPKYGLAVVGEVHPDKVLTNAGLRDGDALVLTKRLGIGIATTAIKAGTAPESLIADAVASMTASNAAAADAAVAAGATGCTDITGFGLLGHLTKMAAASGVDAVIEVAAVPVLDGVRMLAEAGTMPGGSRRNRDYTADVVDAGHHREIDVLLLADAQTSGGLLFGAEPRRAQAAVAELAARGVPAAVIGSVRSGTGRITLR</sequence>
<dbReference type="EMBL" id="BJVI01000024">
    <property type="protein sequence ID" value="GEL18709.1"/>
    <property type="molecule type" value="Genomic_DNA"/>
</dbReference>
<accession>A0A511D1N1</accession>
<evidence type="ECO:0000256" key="3">
    <source>
        <dbReference type="ARBA" id="ARBA00022777"/>
    </source>
</evidence>
<dbReference type="Pfam" id="PF00586">
    <property type="entry name" value="AIRS"/>
    <property type="match status" value="1"/>
</dbReference>
<dbReference type="PANTHER" id="PTHR10256:SF0">
    <property type="entry name" value="INACTIVE SELENIDE, WATER DIKINASE-LIKE PROTEIN-RELATED"/>
    <property type="match status" value="1"/>
</dbReference>
<keyword evidence="4" id="KW-0067">ATP-binding</keyword>
<dbReference type="Gene3D" id="3.30.1330.10">
    <property type="entry name" value="PurM-like, N-terminal domain"/>
    <property type="match status" value="1"/>
</dbReference>
<evidence type="ECO:0000256" key="1">
    <source>
        <dbReference type="ARBA" id="ARBA00022679"/>
    </source>
</evidence>